<dbReference type="EMBL" id="CAEY01000741">
    <property type="status" value="NOT_ANNOTATED_CDS"/>
    <property type="molecule type" value="Genomic_DNA"/>
</dbReference>
<sequence length="44" mass="5482">MNQMHLWIDLDEQTRMAKLKWVDSSLNWVNIWIDMEPEKSHKKR</sequence>
<organism evidence="1 2">
    <name type="scientific">Tetranychus urticae</name>
    <name type="common">Two-spotted spider mite</name>
    <dbReference type="NCBI Taxonomy" id="32264"/>
    <lineage>
        <taxon>Eukaryota</taxon>
        <taxon>Metazoa</taxon>
        <taxon>Ecdysozoa</taxon>
        <taxon>Arthropoda</taxon>
        <taxon>Chelicerata</taxon>
        <taxon>Arachnida</taxon>
        <taxon>Acari</taxon>
        <taxon>Acariformes</taxon>
        <taxon>Trombidiformes</taxon>
        <taxon>Prostigmata</taxon>
        <taxon>Eleutherengona</taxon>
        <taxon>Raphignathae</taxon>
        <taxon>Tetranychoidea</taxon>
        <taxon>Tetranychidae</taxon>
        <taxon>Tetranychus</taxon>
    </lineage>
</organism>
<evidence type="ECO:0000313" key="1">
    <source>
        <dbReference type="EnsemblMetazoa" id="tetur28g01850.1"/>
    </source>
</evidence>
<keyword evidence="2" id="KW-1185">Reference proteome</keyword>
<dbReference type="Proteomes" id="UP000015104">
    <property type="component" value="Unassembled WGS sequence"/>
</dbReference>
<name>T1KZJ7_TETUR</name>
<reference evidence="2" key="1">
    <citation type="submission" date="2011-08" db="EMBL/GenBank/DDBJ databases">
        <authorList>
            <person name="Rombauts S."/>
        </authorList>
    </citation>
    <scope>NUCLEOTIDE SEQUENCE</scope>
    <source>
        <strain evidence="2">London</strain>
    </source>
</reference>
<proteinExistence type="predicted"/>
<dbReference type="EnsemblMetazoa" id="tetur28g01850.1">
    <property type="protein sequence ID" value="tetur28g01850.1"/>
    <property type="gene ID" value="tetur28g01850"/>
</dbReference>
<evidence type="ECO:0000313" key="2">
    <source>
        <dbReference type="Proteomes" id="UP000015104"/>
    </source>
</evidence>
<dbReference type="AlphaFoldDB" id="T1KZJ7"/>
<accession>T1KZJ7</accession>
<reference evidence="1" key="2">
    <citation type="submission" date="2015-06" db="UniProtKB">
        <authorList>
            <consortium name="EnsemblMetazoa"/>
        </authorList>
    </citation>
    <scope>IDENTIFICATION</scope>
</reference>
<protein>
    <submittedName>
        <fullName evidence="1">Uncharacterized protein</fullName>
    </submittedName>
</protein>
<dbReference type="HOGENOM" id="CLU_3225233_0_0_1"/>